<dbReference type="Gene3D" id="1.10.150.20">
    <property type="entry name" value="5' to 3' exonuclease, C-terminal subdomain"/>
    <property type="match status" value="1"/>
</dbReference>
<dbReference type="Gene3D" id="1.10.3380.30">
    <property type="match status" value="1"/>
</dbReference>
<dbReference type="GO" id="GO:0005524">
    <property type="term" value="F:ATP binding"/>
    <property type="evidence" value="ECO:0007669"/>
    <property type="project" value="UniProtKB-KW"/>
</dbReference>
<keyword evidence="2 6" id="KW-0378">Hydrolase</keyword>
<feature type="domain" description="Helix-hairpin-helix DNA-binding motif class 1" evidence="5">
    <location>
        <begin position="332"/>
        <end position="351"/>
    </location>
</feature>
<proteinExistence type="predicted"/>
<protein>
    <submittedName>
        <fullName evidence="6">ATP-dependent DNA helicase Hel308</fullName>
        <ecNumber evidence="6">3.6.4.12</ecNumber>
    </submittedName>
</protein>
<name>A0A7G9YSE3_9EURY</name>
<dbReference type="GO" id="GO:0003678">
    <property type="term" value="F:DNA helicase activity"/>
    <property type="evidence" value="ECO:0007669"/>
    <property type="project" value="UniProtKB-EC"/>
</dbReference>
<sequence length="358" mass="39787">MPVCWVKQVFGRAGRPEHDKYGIGLIVARSEDEREEIENFYINGDLERTESQFSAAAMTEQILATIVAGANHIGKGNGKGMGRANILEFLDSTFYAYQNRTQMALVKAQMDGILEDLSDEGFITITKTKSKTNSNDEEEVKATGFGLLSSRLYLSTKSALELREGILSLDAGEREKGTKISDFDLLLLLCKCDEVVPLKVKASMEIAANLSDNIEWLYGGAYALGSAIVAHAWIAERTYPEMKEKFGIYPGEIHSDVYVLGWMCYAASRMAEFLQAENMCARLSMLKDRIRHGIKTDLLGLVSIRGVGRVIARRLHSAGFRNPEEVAKADITQLEMVPGVGKKRAKKLKEEALRQCKM</sequence>
<evidence type="ECO:0000256" key="4">
    <source>
        <dbReference type="ARBA" id="ARBA00022840"/>
    </source>
</evidence>
<dbReference type="Pfam" id="PF21280">
    <property type="entry name" value="Helicase_dom4_arc"/>
    <property type="match status" value="1"/>
</dbReference>
<dbReference type="Pfam" id="PF14520">
    <property type="entry name" value="HHH_5"/>
    <property type="match status" value="1"/>
</dbReference>
<dbReference type="PANTHER" id="PTHR47961:SF10">
    <property type="entry name" value="ATP-DEPENDENT DNA HELICASE HEL308"/>
    <property type="match status" value="1"/>
</dbReference>
<dbReference type="SUPFAM" id="SSF46785">
    <property type="entry name" value="Winged helix' DNA-binding domain"/>
    <property type="match status" value="1"/>
</dbReference>
<dbReference type="GO" id="GO:0016787">
    <property type="term" value="F:hydrolase activity"/>
    <property type="evidence" value="ECO:0007669"/>
    <property type="project" value="UniProtKB-KW"/>
</dbReference>
<feature type="domain" description="Helix-hairpin-helix DNA-binding motif class 1" evidence="5">
    <location>
        <begin position="299"/>
        <end position="318"/>
    </location>
</feature>
<reference evidence="6" key="1">
    <citation type="submission" date="2020-06" db="EMBL/GenBank/DDBJ databases">
        <title>Unique genomic features of the anaerobic methanotrophic archaea.</title>
        <authorList>
            <person name="Chadwick G.L."/>
            <person name="Skennerton C.T."/>
            <person name="Laso-Perez R."/>
            <person name="Leu A.O."/>
            <person name="Speth D.R."/>
            <person name="Yu H."/>
            <person name="Morgan-Lang C."/>
            <person name="Hatzenpichler R."/>
            <person name="Goudeau D."/>
            <person name="Malmstrom R."/>
            <person name="Brazelton W.J."/>
            <person name="Woyke T."/>
            <person name="Hallam S.J."/>
            <person name="Tyson G.W."/>
            <person name="Wegener G."/>
            <person name="Boetius A."/>
            <person name="Orphan V."/>
        </authorList>
    </citation>
    <scope>NUCLEOTIDE SEQUENCE</scope>
</reference>
<dbReference type="SMART" id="SM00278">
    <property type="entry name" value="HhH1"/>
    <property type="match status" value="2"/>
</dbReference>
<dbReference type="InterPro" id="IPR036390">
    <property type="entry name" value="WH_DNA-bd_sf"/>
</dbReference>
<evidence type="ECO:0000256" key="2">
    <source>
        <dbReference type="ARBA" id="ARBA00022801"/>
    </source>
</evidence>
<dbReference type="AlphaFoldDB" id="A0A7G9YSE3"/>
<gene>
    <name evidence="6" type="ORF">BBGANOMO_00001</name>
</gene>
<dbReference type="InterPro" id="IPR048772">
    <property type="entry name" value="Hel308-like_dom4"/>
</dbReference>
<keyword evidence="4" id="KW-0067">ATP-binding</keyword>
<organism evidence="6">
    <name type="scientific">Candidatus Methanophagaceae archaeon ANME-1 ERB6</name>
    <dbReference type="NCBI Taxonomy" id="2759912"/>
    <lineage>
        <taxon>Archaea</taxon>
        <taxon>Methanobacteriati</taxon>
        <taxon>Methanobacteriota</taxon>
        <taxon>Stenosarchaea group</taxon>
        <taxon>Methanomicrobia</taxon>
        <taxon>Candidatus Methanophagales</taxon>
        <taxon>Candidatus Methanophagaceae</taxon>
    </lineage>
</organism>
<dbReference type="GO" id="GO:0003677">
    <property type="term" value="F:DNA binding"/>
    <property type="evidence" value="ECO:0007669"/>
    <property type="project" value="InterPro"/>
</dbReference>
<evidence type="ECO:0000313" key="6">
    <source>
        <dbReference type="EMBL" id="QNO50927.1"/>
    </source>
</evidence>
<evidence type="ECO:0000259" key="5">
    <source>
        <dbReference type="SMART" id="SM00278"/>
    </source>
</evidence>
<dbReference type="SUPFAM" id="SSF158702">
    <property type="entry name" value="Sec63 N-terminal domain-like"/>
    <property type="match status" value="1"/>
</dbReference>
<keyword evidence="3 6" id="KW-0347">Helicase</keyword>
<dbReference type="EMBL" id="MT631456">
    <property type="protein sequence ID" value="QNO50927.1"/>
    <property type="molecule type" value="Genomic_DNA"/>
</dbReference>
<evidence type="ECO:0000256" key="3">
    <source>
        <dbReference type="ARBA" id="ARBA00022806"/>
    </source>
</evidence>
<dbReference type="EC" id="3.6.4.12" evidence="6"/>
<accession>A0A7G9YSE3</accession>
<keyword evidence="1" id="KW-0547">Nucleotide-binding</keyword>
<dbReference type="PANTHER" id="PTHR47961">
    <property type="entry name" value="DNA POLYMERASE THETA, PUTATIVE (AFU_ORTHOLOGUE AFUA_1G05260)-RELATED"/>
    <property type="match status" value="1"/>
</dbReference>
<evidence type="ECO:0000256" key="1">
    <source>
        <dbReference type="ARBA" id="ARBA00022741"/>
    </source>
</evidence>
<dbReference type="InterPro" id="IPR003583">
    <property type="entry name" value="Hlx-hairpin-Hlx_DNA-bd_motif"/>
</dbReference>
<dbReference type="GO" id="GO:0006281">
    <property type="term" value="P:DNA repair"/>
    <property type="evidence" value="ECO:0007669"/>
    <property type="project" value="InterPro"/>
</dbReference>
<dbReference type="InterPro" id="IPR050474">
    <property type="entry name" value="Hel308_SKI2-like"/>
</dbReference>